<dbReference type="Proteomes" id="UP000615455">
    <property type="component" value="Unassembled WGS sequence"/>
</dbReference>
<dbReference type="EMBL" id="BMHE01000007">
    <property type="protein sequence ID" value="GGI46825.1"/>
    <property type="molecule type" value="Genomic_DNA"/>
</dbReference>
<evidence type="ECO:0000259" key="2">
    <source>
        <dbReference type="SMART" id="SM00854"/>
    </source>
</evidence>
<gene>
    <name evidence="3" type="ORF">GCM10008018_19010</name>
</gene>
<reference evidence="4" key="1">
    <citation type="journal article" date="2019" name="Int. J. Syst. Evol. Microbiol.">
        <title>The Global Catalogue of Microorganisms (GCM) 10K type strain sequencing project: providing services to taxonomists for standard genome sequencing and annotation.</title>
        <authorList>
            <consortium name="The Broad Institute Genomics Platform"/>
            <consortium name="The Broad Institute Genome Sequencing Center for Infectious Disease"/>
            <person name="Wu L."/>
            <person name="Ma J."/>
        </authorList>
    </citation>
    <scope>NUCLEOTIDE SEQUENCE [LARGE SCALE GENOMIC DNA]</scope>
    <source>
        <strain evidence="4">CGMCC 1.15043</strain>
    </source>
</reference>
<comment type="similarity">
    <text evidence="1">Belongs to the CapA family.</text>
</comment>
<dbReference type="InterPro" id="IPR029052">
    <property type="entry name" value="Metallo-depent_PP-like"/>
</dbReference>
<protein>
    <recommendedName>
        <fullName evidence="2">Capsule synthesis protein CapA domain-containing protein</fullName>
    </recommendedName>
</protein>
<feature type="domain" description="Capsule synthesis protein CapA" evidence="2">
    <location>
        <begin position="5"/>
        <end position="270"/>
    </location>
</feature>
<dbReference type="Gene3D" id="3.60.21.10">
    <property type="match status" value="1"/>
</dbReference>
<dbReference type="PANTHER" id="PTHR33393:SF12">
    <property type="entry name" value="CAPSULE BIOSYNTHESIS PROTEIN CAPA"/>
    <property type="match status" value="1"/>
</dbReference>
<dbReference type="PANTHER" id="PTHR33393">
    <property type="entry name" value="POLYGLUTAMINE SYNTHESIS ACCESSORY PROTEIN RV0574C-RELATED"/>
    <property type="match status" value="1"/>
</dbReference>
<name>A0ABQ2BSU4_9BACL</name>
<sequence>MAEIRIAAVGDLLMKSEIIASCKQAEGYAFDAILEEVKPTFMAHDLTIGNLETTFSGKRQLGALGIRPKCNCPRERRNPKTGYPVFNCPDEFAATLKNTGFHVVTTANNHCMDGGINGLKRTLRILDQQGLAHTGTARSMSEAKRQLILKVKDVKVGILAYTKSTNAIPVPQRWLVNRLDPKIMAADMRELKNKTDFILVCLHFGKEYLTSPSREQKQLNRFLFKQGANVVVGAHPHVLHPVTQSVMKDIYGQVRTRVAASSLGNFVSSKLTKSTSTIEGLILSLTVTTNERGVADISKVEQIPTIVERSKTGQTRFAVRYRNGGN</sequence>
<comment type="caution">
    <text evidence="3">The sequence shown here is derived from an EMBL/GenBank/DDBJ whole genome shotgun (WGS) entry which is preliminary data.</text>
</comment>
<dbReference type="Pfam" id="PF09587">
    <property type="entry name" value="PGA_cap"/>
    <property type="match status" value="1"/>
</dbReference>
<dbReference type="CDD" id="cd07381">
    <property type="entry name" value="MPP_CapA"/>
    <property type="match status" value="1"/>
</dbReference>
<dbReference type="RefSeq" id="WP_189010712.1">
    <property type="nucleotide sequence ID" value="NZ_BMHE01000007.1"/>
</dbReference>
<dbReference type="InterPro" id="IPR019079">
    <property type="entry name" value="Capsule_synth_CapA"/>
</dbReference>
<evidence type="ECO:0000313" key="4">
    <source>
        <dbReference type="Proteomes" id="UP000615455"/>
    </source>
</evidence>
<dbReference type="SUPFAM" id="SSF56300">
    <property type="entry name" value="Metallo-dependent phosphatases"/>
    <property type="match status" value="1"/>
</dbReference>
<keyword evidence="4" id="KW-1185">Reference proteome</keyword>
<organism evidence="3 4">
    <name type="scientific">Paenibacillus marchantiophytorum</name>
    <dbReference type="NCBI Taxonomy" id="1619310"/>
    <lineage>
        <taxon>Bacteria</taxon>
        <taxon>Bacillati</taxon>
        <taxon>Bacillota</taxon>
        <taxon>Bacilli</taxon>
        <taxon>Bacillales</taxon>
        <taxon>Paenibacillaceae</taxon>
        <taxon>Paenibacillus</taxon>
    </lineage>
</organism>
<dbReference type="InterPro" id="IPR052169">
    <property type="entry name" value="CW_Biosynth-Accessory"/>
</dbReference>
<proteinExistence type="inferred from homology"/>
<accession>A0ABQ2BSU4</accession>
<dbReference type="SMART" id="SM00854">
    <property type="entry name" value="PGA_cap"/>
    <property type="match status" value="1"/>
</dbReference>
<evidence type="ECO:0000256" key="1">
    <source>
        <dbReference type="ARBA" id="ARBA00005662"/>
    </source>
</evidence>
<evidence type="ECO:0000313" key="3">
    <source>
        <dbReference type="EMBL" id="GGI46825.1"/>
    </source>
</evidence>